<dbReference type="SMART" id="SM01005">
    <property type="entry name" value="Ala_racemase_C"/>
    <property type="match status" value="1"/>
</dbReference>
<keyword evidence="5 7" id="KW-0663">Pyridoxal phosphate</keyword>
<reference evidence="11" key="1">
    <citation type="journal article" date="2014" name="Int. J. Syst. Evol. Microbiol.">
        <title>Complete genome sequence of Corynebacterium casei LMG S-19264T (=DSM 44701T), isolated from a smear-ripened cheese.</title>
        <authorList>
            <consortium name="US DOE Joint Genome Institute (JGI-PGF)"/>
            <person name="Walter F."/>
            <person name="Albersmeier A."/>
            <person name="Kalinowski J."/>
            <person name="Ruckert C."/>
        </authorList>
    </citation>
    <scope>NUCLEOTIDE SEQUENCE</scope>
    <source>
        <strain evidence="11">CGMCC 1.15320</strain>
    </source>
</reference>
<feature type="active site" description="Proton acceptor; specific for D-alanine" evidence="7">
    <location>
        <position position="47"/>
    </location>
</feature>
<evidence type="ECO:0000313" key="11">
    <source>
        <dbReference type="EMBL" id="GGA80363.1"/>
    </source>
</evidence>
<gene>
    <name evidence="11" type="primary">alr</name>
    <name evidence="11" type="ORF">GCM10011385_38260</name>
</gene>
<dbReference type="InterPro" id="IPR001608">
    <property type="entry name" value="Ala_racemase_N"/>
</dbReference>
<comment type="caution">
    <text evidence="11">The sequence shown here is derived from an EMBL/GenBank/DDBJ whole genome shotgun (WGS) entry which is preliminary data.</text>
</comment>
<name>A0A916S2K7_9HYPH</name>
<dbReference type="Pfam" id="PF01168">
    <property type="entry name" value="Ala_racemase_N"/>
    <property type="match status" value="1"/>
</dbReference>
<feature type="modified residue" description="N6-(pyridoxal phosphate)lysine" evidence="7 8">
    <location>
        <position position="47"/>
    </location>
</feature>
<evidence type="ECO:0000256" key="3">
    <source>
        <dbReference type="ARBA" id="ARBA00007880"/>
    </source>
</evidence>
<dbReference type="CDD" id="cd00430">
    <property type="entry name" value="PLPDE_III_AR"/>
    <property type="match status" value="1"/>
</dbReference>
<dbReference type="InterPro" id="IPR000821">
    <property type="entry name" value="Ala_racemase"/>
</dbReference>
<keyword evidence="12" id="KW-1185">Reference proteome</keyword>
<organism evidence="11 12">
    <name type="scientific">Nitratireductor aestuarii</name>
    <dbReference type="NCBI Taxonomy" id="1735103"/>
    <lineage>
        <taxon>Bacteria</taxon>
        <taxon>Pseudomonadati</taxon>
        <taxon>Pseudomonadota</taxon>
        <taxon>Alphaproteobacteria</taxon>
        <taxon>Hyphomicrobiales</taxon>
        <taxon>Phyllobacteriaceae</taxon>
        <taxon>Nitratireductor</taxon>
    </lineage>
</organism>
<proteinExistence type="inferred from homology"/>
<dbReference type="InterPro" id="IPR029066">
    <property type="entry name" value="PLP-binding_barrel"/>
</dbReference>
<keyword evidence="6 7" id="KW-0413">Isomerase</keyword>
<evidence type="ECO:0000256" key="7">
    <source>
        <dbReference type="HAMAP-Rule" id="MF_01201"/>
    </source>
</evidence>
<evidence type="ECO:0000256" key="1">
    <source>
        <dbReference type="ARBA" id="ARBA00000316"/>
    </source>
</evidence>
<accession>A0A916S2K7</accession>
<dbReference type="GO" id="GO:0030170">
    <property type="term" value="F:pyridoxal phosphate binding"/>
    <property type="evidence" value="ECO:0007669"/>
    <property type="project" value="UniProtKB-UniRule"/>
</dbReference>
<evidence type="ECO:0000256" key="8">
    <source>
        <dbReference type="PIRSR" id="PIRSR600821-50"/>
    </source>
</evidence>
<dbReference type="PANTHER" id="PTHR30511">
    <property type="entry name" value="ALANINE RACEMASE"/>
    <property type="match status" value="1"/>
</dbReference>
<evidence type="ECO:0000259" key="10">
    <source>
        <dbReference type="SMART" id="SM01005"/>
    </source>
</evidence>
<dbReference type="Proteomes" id="UP000636264">
    <property type="component" value="Unassembled WGS sequence"/>
</dbReference>
<dbReference type="SUPFAM" id="SSF50621">
    <property type="entry name" value="Alanine racemase C-terminal domain-like"/>
    <property type="match status" value="1"/>
</dbReference>
<reference evidence="11" key="2">
    <citation type="submission" date="2020-09" db="EMBL/GenBank/DDBJ databases">
        <authorList>
            <person name="Sun Q."/>
            <person name="Zhou Y."/>
        </authorList>
    </citation>
    <scope>NUCLEOTIDE SEQUENCE</scope>
    <source>
        <strain evidence="11">CGMCC 1.15320</strain>
    </source>
</reference>
<dbReference type="PROSITE" id="PS00395">
    <property type="entry name" value="ALANINE_RACEMASE"/>
    <property type="match status" value="1"/>
</dbReference>
<dbReference type="RefSeq" id="WP_244630460.1">
    <property type="nucleotide sequence ID" value="NZ_BMIF01000017.1"/>
</dbReference>
<comment type="catalytic activity">
    <reaction evidence="1 7">
        <text>L-alanine = D-alanine</text>
        <dbReference type="Rhea" id="RHEA:20249"/>
        <dbReference type="ChEBI" id="CHEBI:57416"/>
        <dbReference type="ChEBI" id="CHEBI:57972"/>
        <dbReference type="EC" id="5.1.1.1"/>
    </reaction>
</comment>
<dbReference type="EMBL" id="BMIF01000017">
    <property type="protein sequence ID" value="GGA80363.1"/>
    <property type="molecule type" value="Genomic_DNA"/>
</dbReference>
<feature type="domain" description="Alanine racemase C-terminal" evidence="10">
    <location>
        <begin position="247"/>
        <end position="380"/>
    </location>
</feature>
<evidence type="ECO:0000256" key="6">
    <source>
        <dbReference type="ARBA" id="ARBA00023235"/>
    </source>
</evidence>
<feature type="binding site" evidence="7 9">
    <location>
        <position position="323"/>
    </location>
    <ligand>
        <name>substrate</name>
    </ligand>
</feature>
<evidence type="ECO:0000313" key="12">
    <source>
        <dbReference type="Proteomes" id="UP000636264"/>
    </source>
</evidence>
<dbReference type="Pfam" id="PF00842">
    <property type="entry name" value="Ala_racemase_C"/>
    <property type="match status" value="1"/>
</dbReference>
<dbReference type="PANTHER" id="PTHR30511:SF0">
    <property type="entry name" value="ALANINE RACEMASE, CATABOLIC-RELATED"/>
    <property type="match status" value="1"/>
</dbReference>
<evidence type="ECO:0000256" key="2">
    <source>
        <dbReference type="ARBA" id="ARBA00001933"/>
    </source>
</evidence>
<comment type="cofactor">
    <cofactor evidence="2 7 8">
        <name>pyridoxal 5'-phosphate</name>
        <dbReference type="ChEBI" id="CHEBI:597326"/>
    </cofactor>
</comment>
<evidence type="ECO:0000256" key="5">
    <source>
        <dbReference type="ARBA" id="ARBA00022898"/>
    </source>
</evidence>
<dbReference type="PRINTS" id="PR00992">
    <property type="entry name" value="ALARACEMASE"/>
</dbReference>
<comment type="function">
    <text evidence="7">Catalyzes the interconversion of L-alanine and D-alanine. May also act on other amino acids.</text>
</comment>
<dbReference type="HAMAP" id="MF_01201">
    <property type="entry name" value="Ala_racemase"/>
    <property type="match status" value="1"/>
</dbReference>
<feature type="active site" description="Proton acceptor; specific for L-alanine" evidence="7">
    <location>
        <position position="268"/>
    </location>
</feature>
<dbReference type="SUPFAM" id="SSF51419">
    <property type="entry name" value="PLP-binding barrel"/>
    <property type="match status" value="1"/>
</dbReference>
<dbReference type="GO" id="GO:0008784">
    <property type="term" value="F:alanine racemase activity"/>
    <property type="evidence" value="ECO:0007669"/>
    <property type="project" value="UniProtKB-UniRule"/>
</dbReference>
<dbReference type="AlphaFoldDB" id="A0A916S2K7"/>
<feature type="binding site" evidence="7 9">
    <location>
        <position position="146"/>
    </location>
    <ligand>
        <name>substrate</name>
    </ligand>
</feature>
<dbReference type="Gene3D" id="3.20.20.10">
    <property type="entry name" value="Alanine racemase"/>
    <property type="match status" value="1"/>
</dbReference>
<dbReference type="InterPro" id="IPR009006">
    <property type="entry name" value="Ala_racemase/Decarboxylase_C"/>
</dbReference>
<sequence length="384" mass="41104">MVNTTSIGQPGPLIAGGHLVIDLDALAYNYRLLKELAEPAEVAGVVKADAYGLGIEPVARTLWEAGCRRFFVALPAEGVALRHVLPDAEIYVFNGLFGAEAAAVYCAHRLIPVLNSLSDVSMWEAYGWDNDVPRPCVLHVESGINRLGLTADNVRQFAEENALTSALTPLIVMTHLACADAPGHPMSAEQLQRFNQLRALFPEAEASIANSAGVFLGGDYLCDVVRPGIALYGGTPIAGMNSPLRSVVTALSRIAQIKHVPAGQTVGYGATPVHRDSIIAVGSTGYADGYHRAVTSHAAKPGSRQAYAFVNGQRVPVIGRISMDLTLFDVTELGPDAVSIGDMAELFGKNIPVDEVAEVCGTISYELLTSLGQRYYREYVRNER</sequence>
<dbReference type="Gene3D" id="2.40.37.10">
    <property type="entry name" value="Lyase, Ornithine Decarboxylase, Chain A, domain 1"/>
    <property type="match status" value="1"/>
</dbReference>
<comment type="similarity">
    <text evidence="3 7">Belongs to the alanine racemase family.</text>
</comment>
<dbReference type="InterPro" id="IPR011079">
    <property type="entry name" value="Ala_racemase_C"/>
</dbReference>
<dbReference type="InterPro" id="IPR020622">
    <property type="entry name" value="Ala_racemase_pyridoxalP-BS"/>
</dbReference>
<dbReference type="EC" id="5.1.1.1" evidence="4 7"/>
<dbReference type="GO" id="GO:0005829">
    <property type="term" value="C:cytosol"/>
    <property type="evidence" value="ECO:0007669"/>
    <property type="project" value="TreeGrafter"/>
</dbReference>
<dbReference type="NCBIfam" id="TIGR00492">
    <property type="entry name" value="alr"/>
    <property type="match status" value="1"/>
</dbReference>
<evidence type="ECO:0000256" key="9">
    <source>
        <dbReference type="PIRSR" id="PIRSR600821-52"/>
    </source>
</evidence>
<comment type="pathway">
    <text evidence="7">Amino-acid biosynthesis; D-alanine biosynthesis; D-alanine from L-alanine: step 1/1.</text>
</comment>
<dbReference type="GO" id="GO:0030632">
    <property type="term" value="P:D-alanine biosynthetic process"/>
    <property type="evidence" value="ECO:0007669"/>
    <property type="project" value="UniProtKB-UniRule"/>
</dbReference>
<protein>
    <recommendedName>
        <fullName evidence="4 7">Alanine racemase</fullName>
        <ecNumber evidence="4 7">5.1.1.1</ecNumber>
    </recommendedName>
</protein>
<evidence type="ECO:0000256" key="4">
    <source>
        <dbReference type="ARBA" id="ARBA00013089"/>
    </source>
</evidence>